<evidence type="ECO:0000313" key="3">
    <source>
        <dbReference type="Proteomes" id="UP000195402"/>
    </source>
</evidence>
<accession>A0A200Q6Z5</accession>
<dbReference type="PANTHER" id="PTHR35317">
    <property type="entry name" value="OS04G0629600 PROTEIN"/>
    <property type="match status" value="1"/>
</dbReference>
<evidence type="ECO:0000313" key="2">
    <source>
        <dbReference type="EMBL" id="OVA06218.1"/>
    </source>
</evidence>
<dbReference type="STRING" id="56857.A0A200Q6Z5"/>
<gene>
    <name evidence="2" type="ORF">BVC80_8365g1</name>
</gene>
<feature type="compositionally biased region" description="Basic residues" evidence="1">
    <location>
        <begin position="94"/>
        <end position="104"/>
    </location>
</feature>
<organism evidence="2 3">
    <name type="scientific">Macleaya cordata</name>
    <name type="common">Five-seeded plume-poppy</name>
    <name type="synonym">Bocconia cordata</name>
    <dbReference type="NCBI Taxonomy" id="56857"/>
    <lineage>
        <taxon>Eukaryota</taxon>
        <taxon>Viridiplantae</taxon>
        <taxon>Streptophyta</taxon>
        <taxon>Embryophyta</taxon>
        <taxon>Tracheophyta</taxon>
        <taxon>Spermatophyta</taxon>
        <taxon>Magnoliopsida</taxon>
        <taxon>Ranunculales</taxon>
        <taxon>Papaveraceae</taxon>
        <taxon>Papaveroideae</taxon>
        <taxon>Macleaya</taxon>
    </lineage>
</organism>
<sequence length="231" mass="25345">MSEGTPVRDHILIMMGLFNVLDTLGSKMDDEFKEDVILASLPPSFSQFIMTFNMNKMKTTLPELRIQLTLAEGIIKGHKSGSINVAEGSSGSKPKGRNSKKKGKKTSETQNNLRTPVRDHILIMMGLFNVLDTLGSKMDDEFKEDVILASLPPSFSQFIMTFNMNKMKTTLPELRIQLTLAEGIIKGHKSGSINVAEGSSGSKPKGRNSKKKGKKTSGTQNNLSVNKDKGK</sequence>
<feature type="region of interest" description="Disordered" evidence="1">
    <location>
        <begin position="82"/>
        <end position="115"/>
    </location>
</feature>
<dbReference type="InParanoid" id="A0A200Q6Z5"/>
<keyword evidence="3" id="KW-1185">Reference proteome</keyword>
<feature type="compositionally biased region" description="Basic residues" evidence="1">
    <location>
        <begin position="204"/>
        <end position="215"/>
    </location>
</feature>
<dbReference type="Proteomes" id="UP000195402">
    <property type="component" value="Unassembled WGS sequence"/>
</dbReference>
<reference evidence="2 3" key="1">
    <citation type="journal article" date="2017" name="Mol. Plant">
        <title>The Genome of Medicinal Plant Macleaya cordata Provides New Insights into Benzylisoquinoline Alkaloids Metabolism.</title>
        <authorList>
            <person name="Liu X."/>
            <person name="Liu Y."/>
            <person name="Huang P."/>
            <person name="Ma Y."/>
            <person name="Qing Z."/>
            <person name="Tang Q."/>
            <person name="Cao H."/>
            <person name="Cheng P."/>
            <person name="Zheng Y."/>
            <person name="Yuan Z."/>
            <person name="Zhou Y."/>
            <person name="Liu J."/>
            <person name="Tang Z."/>
            <person name="Zhuo Y."/>
            <person name="Zhang Y."/>
            <person name="Yu L."/>
            <person name="Huang J."/>
            <person name="Yang P."/>
            <person name="Peng Q."/>
            <person name="Zhang J."/>
            <person name="Jiang W."/>
            <person name="Zhang Z."/>
            <person name="Lin K."/>
            <person name="Ro D.K."/>
            <person name="Chen X."/>
            <person name="Xiong X."/>
            <person name="Shang Y."/>
            <person name="Huang S."/>
            <person name="Zeng J."/>
        </authorList>
    </citation>
    <scope>NUCLEOTIDE SEQUENCE [LARGE SCALE GENOMIC DNA]</scope>
    <source>
        <strain evidence="3">cv. BLH2017</strain>
        <tissue evidence="2">Root</tissue>
    </source>
</reference>
<protein>
    <submittedName>
        <fullName evidence="2">Uncharacterized protein</fullName>
    </submittedName>
</protein>
<dbReference type="EMBL" id="MVGT01002907">
    <property type="protein sequence ID" value="OVA06218.1"/>
    <property type="molecule type" value="Genomic_DNA"/>
</dbReference>
<dbReference type="AlphaFoldDB" id="A0A200Q6Z5"/>
<dbReference type="PANTHER" id="PTHR35317:SF8">
    <property type="entry name" value="CCHC-TYPE DOMAIN-CONTAINING PROTEIN"/>
    <property type="match status" value="1"/>
</dbReference>
<comment type="caution">
    <text evidence="2">The sequence shown here is derived from an EMBL/GenBank/DDBJ whole genome shotgun (WGS) entry which is preliminary data.</text>
</comment>
<proteinExistence type="predicted"/>
<dbReference type="Pfam" id="PF14223">
    <property type="entry name" value="Retrotran_gag_2"/>
    <property type="match status" value="2"/>
</dbReference>
<evidence type="ECO:0000256" key="1">
    <source>
        <dbReference type="SAM" id="MobiDB-lite"/>
    </source>
</evidence>
<feature type="region of interest" description="Disordered" evidence="1">
    <location>
        <begin position="191"/>
        <end position="231"/>
    </location>
</feature>
<name>A0A200Q6Z5_MACCD</name>